<gene>
    <name evidence="1" type="ORF">ACFOMP_05165</name>
</gene>
<name>A0ABV7RVB7_9RHOB</name>
<dbReference type="InterPro" id="IPR027417">
    <property type="entry name" value="P-loop_NTPase"/>
</dbReference>
<accession>A0ABV7RVB7</accession>
<evidence type="ECO:0000313" key="1">
    <source>
        <dbReference type="EMBL" id="MFC3568835.1"/>
    </source>
</evidence>
<evidence type="ECO:0008006" key="3">
    <source>
        <dbReference type="Google" id="ProtNLM"/>
    </source>
</evidence>
<proteinExistence type="predicted"/>
<dbReference type="Proteomes" id="UP001595596">
    <property type="component" value="Unassembled WGS sequence"/>
</dbReference>
<comment type="caution">
    <text evidence="1">The sequence shown here is derived from an EMBL/GenBank/DDBJ whole genome shotgun (WGS) entry which is preliminary data.</text>
</comment>
<reference evidence="2" key="1">
    <citation type="journal article" date="2019" name="Int. J. Syst. Evol. Microbiol.">
        <title>The Global Catalogue of Microorganisms (GCM) 10K type strain sequencing project: providing services to taxonomists for standard genome sequencing and annotation.</title>
        <authorList>
            <consortium name="The Broad Institute Genomics Platform"/>
            <consortium name="The Broad Institute Genome Sequencing Center for Infectious Disease"/>
            <person name="Wu L."/>
            <person name="Ma J."/>
        </authorList>
    </citation>
    <scope>NUCLEOTIDE SEQUENCE [LARGE SCALE GENOMIC DNA]</scope>
    <source>
        <strain evidence="2">VKM B-3226</strain>
    </source>
</reference>
<dbReference type="RefSeq" id="WP_379028348.1">
    <property type="nucleotide sequence ID" value="NZ_JBHRXE010000011.1"/>
</dbReference>
<dbReference type="SUPFAM" id="SSF52540">
    <property type="entry name" value="P-loop containing nucleoside triphosphate hydrolases"/>
    <property type="match status" value="1"/>
</dbReference>
<sequence>MNRTLYLHIGAHRTATSAIQRFLFVNCARLAELGYLQVNGAPRQAVLMRALAVGNRKARGVAEGIIRQCKESAHPIHSAILTDEDICCQRDLSYLVPFRDYFDVKVIFSLRRQDLWLESWYFQNIKWQWQKHLSHLTFPEFMRLRSDFHWINYNRYVKHLEKLFGKENILLTVHEKRHMKDGPIATFCRHMDLIDISDFENPGQVNPSFSPAMSEFMRQLPLDQSPEPYRAELESILYEIDRRTRPRDSEINSLLLSREDRERLLAEFETGNKAVANRYFGRDKLFEDPLPETEAPLADMRLPATSQEMMDIFVRPLVSGIIDSHKQKLASNANPQKR</sequence>
<dbReference type="EMBL" id="JBHRXE010000011">
    <property type="protein sequence ID" value="MFC3568835.1"/>
    <property type="molecule type" value="Genomic_DNA"/>
</dbReference>
<protein>
    <recommendedName>
        <fullName evidence="3">Sulfotransferase family protein</fullName>
    </recommendedName>
</protein>
<dbReference type="Gene3D" id="3.40.50.300">
    <property type="entry name" value="P-loop containing nucleotide triphosphate hydrolases"/>
    <property type="match status" value="1"/>
</dbReference>
<evidence type="ECO:0000313" key="2">
    <source>
        <dbReference type="Proteomes" id="UP001595596"/>
    </source>
</evidence>
<organism evidence="1 2">
    <name type="scientific">Paracoccus simplex</name>
    <dbReference type="NCBI Taxonomy" id="2086346"/>
    <lineage>
        <taxon>Bacteria</taxon>
        <taxon>Pseudomonadati</taxon>
        <taxon>Pseudomonadota</taxon>
        <taxon>Alphaproteobacteria</taxon>
        <taxon>Rhodobacterales</taxon>
        <taxon>Paracoccaceae</taxon>
        <taxon>Paracoccus</taxon>
    </lineage>
</organism>
<keyword evidence="2" id="KW-1185">Reference proteome</keyword>